<dbReference type="SUPFAM" id="SSF53756">
    <property type="entry name" value="UDP-Glycosyltransferase/glycogen phosphorylase"/>
    <property type="match status" value="1"/>
</dbReference>
<dbReference type="NCBIfam" id="TIGR03590">
    <property type="entry name" value="PseG"/>
    <property type="match status" value="1"/>
</dbReference>
<name>A0A1I5LLW9_9BACT</name>
<keyword evidence="4" id="KW-1185">Reference proteome</keyword>
<evidence type="ECO:0000313" key="3">
    <source>
        <dbReference type="EMBL" id="SFO98127.1"/>
    </source>
</evidence>
<feature type="binding site" evidence="2">
    <location>
        <position position="149"/>
    </location>
    <ligand>
        <name>substrate</name>
    </ligand>
</feature>
<dbReference type="STRING" id="223786.SAMN05216234_10383"/>
<evidence type="ECO:0000256" key="1">
    <source>
        <dbReference type="PIRSR" id="PIRSR620023-1"/>
    </source>
</evidence>
<dbReference type="Proteomes" id="UP000199227">
    <property type="component" value="Unassembled WGS sequence"/>
</dbReference>
<dbReference type="OrthoDB" id="9788924at2"/>
<dbReference type="AlphaFoldDB" id="A0A1I5LLW9"/>
<sequence length="304" mass="34956">MKSVIIRADSSSTIGAGHIMRDLVLAKEFKDKRVIFATRNLPGNINYKIEEAGYELASLKTNSLEEFIGLIEKYNAQIVIIDNYEIDETFEKALKQKTGVTIMVLDDTYEKHYCDILLNHNIYADPNRYKDLVPDHCELRCGKEYTLLRDEFIEAKKNLSKFNIQHSTFNIFISMGGADHSNITSKILKALEEFDDIQFNVVTTTSNRNLEQLKEYVTSKNNVTLHINTDKIAELMAKSDLAIVTPSVTLNEVFFMELPFIAIQTADNQREMTRYLEKNNYAVLRQFEDTILKKYLANVIKGIK</sequence>
<feature type="binding site" evidence="2">
    <location>
        <position position="252"/>
    </location>
    <ligand>
        <name>substrate</name>
    </ligand>
</feature>
<evidence type="ECO:0000256" key="2">
    <source>
        <dbReference type="PIRSR" id="PIRSR620023-2"/>
    </source>
</evidence>
<protein>
    <submittedName>
        <fullName evidence="3">UDP-2,4-diacetamido-2,4,6-trideoxy-beta-L-altropyranose hydrolase/pseudaminic acid synthase</fullName>
    </submittedName>
</protein>
<dbReference type="EMBL" id="FOXB01000003">
    <property type="protein sequence ID" value="SFO98127.1"/>
    <property type="molecule type" value="Genomic_DNA"/>
</dbReference>
<dbReference type="GO" id="GO:0016787">
    <property type="term" value="F:hydrolase activity"/>
    <property type="evidence" value="ECO:0007669"/>
    <property type="project" value="UniProtKB-KW"/>
</dbReference>
<feature type="active site" description="Proton acceptor" evidence="1">
    <location>
        <position position="18"/>
    </location>
</feature>
<dbReference type="RefSeq" id="WP_092910521.1">
    <property type="nucleotide sequence ID" value="NZ_FOXB01000003.1"/>
</dbReference>
<dbReference type="Gene3D" id="3.40.50.11190">
    <property type="match status" value="1"/>
</dbReference>
<dbReference type="InterPro" id="IPR020023">
    <property type="entry name" value="PseG"/>
</dbReference>
<reference evidence="3 4" key="1">
    <citation type="submission" date="2016-10" db="EMBL/GenBank/DDBJ databases">
        <authorList>
            <person name="de Groot N.N."/>
        </authorList>
    </citation>
    <scope>NUCLEOTIDE SEQUENCE [LARGE SCALE GENOMIC DNA]</scope>
    <source>
        <strain evidence="3 4">EP1-55-1</strain>
    </source>
</reference>
<gene>
    <name evidence="3" type="ORF">SAMN05216234_10383</name>
</gene>
<evidence type="ECO:0000313" key="4">
    <source>
        <dbReference type="Proteomes" id="UP000199227"/>
    </source>
</evidence>
<organism evidence="3 4">
    <name type="scientific">Hydrogenimonas thermophila</name>
    <dbReference type="NCBI Taxonomy" id="223786"/>
    <lineage>
        <taxon>Bacteria</taxon>
        <taxon>Pseudomonadati</taxon>
        <taxon>Campylobacterota</taxon>
        <taxon>Epsilonproteobacteria</taxon>
        <taxon>Campylobacterales</taxon>
        <taxon>Hydrogenimonadaceae</taxon>
        <taxon>Hydrogenimonas</taxon>
    </lineage>
</organism>
<dbReference type="Gene3D" id="3.40.50.2000">
    <property type="entry name" value="Glycogen Phosphorylase B"/>
    <property type="match status" value="1"/>
</dbReference>
<proteinExistence type="predicted"/>
<keyword evidence="3" id="KW-0378">Hydrolase</keyword>
<accession>A0A1I5LLW9</accession>